<dbReference type="InterPro" id="IPR045089">
    <property type="entry name" value="PGGT1B-like"/>
</dbReference>
<feature type="domain" description="Prenyltransferase alpha-alpha toroid" evidence="10">
    <location>
        <begin position="326"/>
        <end position="473"/>
    </location>
</feature>
<dbReference type="EMBL" id="JACBZD010000001">
    <property type="protein sequence ID" value="NYI06946.1"/>
    <property type="molecule type" value="Genomic_DNA"/>
</dbReference>
<evidence type="ECO:0000256" key="9">
    <source>
        <dbReference type="ARBA" id="ARBA00032766"/>
    </source>
</evidence>
<dbReference type="GO" id="GO:0046872">
    <property type="term" value="F:metal ion binding"/>
    <property type="evidence" value="ECO:0007669"/>
    <property type="project" value="UniProtKB-KW"/>
</dbReference>
<accession>A0A852ZX59</accession>
<evidence type="ECO:0000256" key="3">
    <source>
        <dbReference type="ARBA" id="ARBA00022602"/>
    </source>
</evidence>
<dbReference type="Gene3D" id="1.50.10.20">
    <property type="match status" value="3"/>
</dbReference>
<evidence type="ECO:0000313" key="11">
    <source>
        <dbReference type="EMBL" id="NYI06946.1"/>
    </source>
</evidence>
<comment type="caution">
    <text evidence="11">The sequence shown here is derived from an EMBL/GenBank/DDBJ whole genome shotgun (WGS) entry which is preliminary data.</text>
</comment>
<dbReference type="SUPFAM" id="SSF48239">
    <property type="entry name" value="Terpenoid cyclases/Protein prenyltransferases"/>
    <property type="match status" value="3"/>
</dbReference>
<evidence type="ECO:0000313" key="12">
    <source>
        <dbReference type="Proteomes" id="UP000567795"/>
    </source>
</evidence>
<dbReference type="AlphaFoldDB" id="A0A852ZX59"/>
<keyword evidence="3" id="KW-0637">Prenyltransferase</keyword>
<evidence type="ECO:0000256" key="4">
    <source>
        <dbReference type="ARBA" id="ARBA00022679"/>
    </source>
</evidence>
<name>A0A852ZX59_9ACTN</name>
<evidence type="ECO:0000259" key="10">
    <source>
        <dbReference type="Pfam" id="PF00432"/>
    </source>
</evidence>
<proteinExistence type="inferred from homology"/>
<dbReference type="CDD" id="cd00688">
    <property type="entry name" value="ISOPREN_C2_like"/>
    <property type="match status" value="2"/>
</dbReference>
<keyword evidence="7" id="KW-0862">Zinc</keyword>
<dbReference type="Proteomes" id="UP000567795">
    <property type="component" value="Unassembled WGS sequence"/>
</dbReference>
<dbReference type="PANTHER" id="PTHR11774:SF11">
    <property type="entry name" value="GERANYLGERANYL TRANSFERASE TYPE-2 SUBUNIT BETA"/>
    <property type="match status" value="1"/>
</dbReference>
<dbReference type="InterPro" id="IPR001330">
    <property type="entry name" value="Prenyltrans"/>
</dbReference>
<dbReference type="Pfam" id="PF00432">
    <property type="entry name" value="Prenyltrans"/>
    <property type="match status" value="2"/>
</dbReference>
<dbReference type="RefSeq" id="WP_179815448.1">
    <property type="nucleotide sequence ID" value="NZ_JACBZD010000001.1"/>
</dbReference>
<keyword evidence="5" id="KW-0479">Metal-binding</keyword>
<keyword evidence="12" id="KW-1185">Reference proteome</keyword>
<protein>
    <recommendedName>
        <fullName evidence="8">Geranylgeranyl transferase type II subunit beta</fullName>
    </recommendedName>
    <alternativeName>
        <fullName evidence="9">Type II protein geranyl-geranyltransferase subunit beta</fullName>
    </alternativeName>
</protein>
<feature type="domain" description="Prenyltransferase alpha-alpha toroid" evidence="10">
    <location>
        <begin position="65"/>
        <end position="171"/>
    </location>
</feature>
<evidence type="ECO:0000256" key="6">
    <source>
        <dbReference type="ARBA" id="ARBA00022737"/>
    </source>
</evidence>
<evidence type="ECO:0000256" key="5">
    <source>
        <dbReference type="ARBA" id="ARBA00022723"/>
    </source>
</evidence>
<comment type="cofactor">
    <cofactor evidence="1">
        <name>Zn(2+)</name>
        <dbReference type="ChEBI" id="CHEBI:29105"/>
    </cofactor>
</comment>
<sequence length="570" mass="61286">MPLDAYRTADGGARQGPADLWCTYAAVRTLTWLGAAPADPEATAAFLRGRQNADGAFAWQKGLPSDVWATYYCTQALSDLGGEIPRRGELADWLARTQHPTGGFAMTPGQRPDVWATYYATRLWDEILRRPVPGPRALRRWLAGLQREDGALGWYPGAPDSDVRACYYGALAWRAAFADRAVPWRRTDLLGWLGERQRPDGGYVFDTASTASCLWATFRAVRALDALGARPARAADCARWISARQTATASFTRWEGYPDPDVWAAFSAVGAAQTLGHPLPDAAPVLAFLKECELPEGGFTYRRVEAAGDSLATSALLLVDAAAGGADTPRARERARWLHAAHLPYEGGVMYMPGRGAEIRCTLWAVGALAAAGRPALDGDRIAAWLRRLQNRDGGFGYWHGRASDMVATVSALEILAGLGRRPQEVLDATRLADFVEACRGAGGYGQVPGAAPTCAATAQALRARHLLGERDEARRLAADTLPGYASRLGGYTAGRRGVPDLVSTYQAVLTRQVLELPVDTADLGRLLDRLRPDGEGYAWSPLGRRSGGPLATALGTLLNGPDPLVPLNL</sequence>
<evidence type="ECO:0000256" key="1">
    <source>
        <dbReference type="ARBA" id="ARBA00001947"/>
    </source>
</evidence>
<dbReference type="InterPro" id="IPR008930">
    <property type="entry name" value="Terpenoid_cyclase/PrenylTrfase"/>
</dbReference>
<evidence type="ECO:0000256" key="8">
    <source>
        <dbReference type="ARBA" id="ARBA00030816"/>
    </source>
</evidence>
<evidence type="ECO:0000256" key="7">
    <source>
        <dbReference type="ARBA" id="ARBA00022833"/>
    </source>
</evidence>
<keyword evidence="6" id="KW-0677">Repeat</keyword>
<dbReference type="PANTHER" id="PTHR11774">
    <property type="entry name" value="GERANYLGERANYL TRANSFERASE TYPE BETA SUBUNIT"/>
    <property type="match status" value="1"/>
</dbReference>
<keyword evidence="4" id="KW-0808">Transferase</keyword>
<organism evidence="11 12">
    <name type="scientific">Allostreptomyces psammosilenae</name>
    <dbReference type="NCBI Taxonomy" id="1892865"/>
    <lineage>
        <taxon>Bacteria</taxon>
        <taxon>Bacillati</taxon>
        <taxon>Actinomycetota</taxon>
        <taxon>Actinomycetes</taxon>
        <taxon>Kitasatosporales</taxon>
        <taxon>Streptomycetaceae</taxon>
        <taxon>Allostreptomyces</taxon>
    </lineage>
</organism>
<comment type="similarity">
    <text evidence="2">Belongs to the protein prenyltransferase subunit beta family.</text>
</comment>
<dbReference type="GO" id="GO:0008318">
    <property type="term" value="F:protein prenyltransferase activity"/>
    <property type="evidence" value="ECO:0007669"/>
    <property type="project" value="InterPro"/>
</dbReference>
<gene>
    <name evidence="11" type="ORF">FHU37_003889</name>
</gene>
<evidence type="ECO:0000256" key="2">
    <source>
        <dbReference type="ARBA" id="ARBA00010497"/>
    </source>
</evidence>
<reference evidence="11 12" key="1">
    <citation type="submission" date="2020-07" db="EMBL/GenBank/DDBJ databases">
        <title>Sequencing the genomes of 1000 actinobacteria strains.</title>
        <authorList>
            <person name="Klenk H.-P."/>
        </authorList>
    </citation>
    <scope>NUCLEOTIDE SEQUENCE [LARGE SCALE GENOMIC DNA]</scope>
    <source>
        <strain evidence="11 12">DSM 42178</strain>
    </source>
</reference>